<organism evidence="1">
    <name type="scientific">viral metagenome</name>
    <dbReference type="NCBI Taxonomy" id="1070528"/>
    <lineage>
        <taxon>unclassified sequences</taxon>
        <taxon>metagenomes</taxon>
        <taxon>organismal metagenomes</taxon>
    </lineage>
</organism>
<sequence length="54" mass="6070">MNLVSQNQLVYNQIQQTKHVQQQQPLLRLGSTSNRNFLPLLITGNKSCKTCGGK</sequence>
<protein>
    <submittedName>
        <fullName evidence="1">Uncharacterized protein</fullName>
    </submittedName>
</protein>
<accession>A0A6C0H413</accession>
<evidence type="ECO:0000313" key="1">
    <source>
        <dbReference type="EMBL" id="QHT75120.1"/>
    </source>
</evidence>
<proteinExistence type="predicted"/>
<name>A0A6C0H413_9ZZZZ</name>
<dbReference type="EMBL" id="MN739863">
    <property type="protein sequence ID" value="QHT75120.1"/>
    <property type="molecule type" value="Genomic_DNA"/>
</dbReference>
<reference evidence="1" key="1">
    <citation type="journal article" date="2020" name="Nature">
        <title>Giant virus diversity and host interactions through global metagenomics.</title>
        <authorList>
            <person name="Schulz F."/>
            <person name="Roux S."/>
            <person name="Paez-Espino D."/>
            <person name="Jungbluth S."/>
            <person name="Walsh D.A."/>
            <person name="Denef V.J."/>
            <person name="McMahon K.D."/>
            <person name="Konstantinidis K.T."/>
            <person name="Eloe-Fadrosh E.A."/>
            <person name="Kyrpides N.C."/>
            <person name="Woyke T."/>
        </authorList>
    </citation>
    <scope>NUCLEOTIDE SEQUENCE</scope>
    <source>
        <strain evidence="1">GVMAG-M-3300023179-63</strain>
    </source>
</reference>
<dbReference type="AlphaFoldDB" id="A0A6C0H413"/>